<keyword evidence="1" id="KW-0812">Transmembrane</keyword>
<dbReference type="EMBL" id="LT629740">
    <property type="protein sequence ID" value="SDT66726.1"/>
    <property type="molecule type" value="Genomic_DNA"/>
</dbReference>
<evidence type="ECO:0000313" key="3">
    <source>
        <dbReference type="Proteomes" id="UP000199679"/>
    </source>
</evidence>
<proteinExistence type="predicted"/>
<evidence type="ECO:0000313" key="2">
    <source>
        <dbReference type="EMBL" id="SDT66726.1"/>
    </source>
</evidence>
<feature type="transmembrane region" description="Helical" evidence="1">
    <location>
        <begin position="116"/>
        <end position="141"/>
    </location>
</feature>
<dbReference type="Proteomes" id="UP000199679">
    <property type="component" value="Chromosome I"/>
</dbReference>
<evidence type="ECO:0000256" key="1">
    <source>
        <dbReference type="SAM" id="Phobius"/>
    </source>
</evidence>
<accession>A0A1H2C9I6</accession>
<feature type="transmembrane region" description="Helical" evidence="1">
    <location>
        <begin position="62"/>
        <end position="83"/>
    </location>
</feature>
<dbReference type="STRING" id="652787.SAMN05216490_4727"/>
<reference evidence="2 3" key="1">
    <citation type="submission" date="2016-10" db="EMBL/GenBank/DDBJ databases">
        <authorList>
            <person name="de Groot N.N."/>
        </authorList>
    </citation>
    <scope>NUCLEOTIDE SEQUENCE [LARGE SCALE GENOMIC DNA]</scope>
    <source>
        <strain evidence="2 3">MP1X4</strain>
    </source>
</reference>
<dbReference type="AlphaFoldDB" id="A0A1H2C9I6"/>
<dbReference type="RefSeq" id="WP_091379115.1">
    <property type="nucleotide sequence ID" value="NZ_LT629740.1"/>
</dbReference>
<keyword evidence="1" id="KW-0472">Membrane</keyword>
<name>A0A1H2C9I6_MUCMA</name>
<keyword evidence="3" id="KW-1185">Reference proteome</keyword>
<organism evidence="2 3">
    <name type="scientific">Mucilaginibacter mallensis</name>
    <dbReference type="NCBI Taxonomy" id="652787"/>
    <lineage>
        <taxon>Bacteria</taxon>
        <taxon>Pseudomonadati</taxon>
        <taxon>Bacteroidota</taxon>
        <taxon>Sphingobacteriia</taxon>
        <taxon>Sphingobacteriales</taxon>
        <taxon>Sphingobacteriaceae</taxon>
        <taxon>Mucilaginibacter</taxon>
    </lineage>
</organism>
<protein>
    <submittedName>
        <fullName evidence="2">Uncharacterized protein</fullName>
    </submittedName>
</protein>
<gene>
    <name evidence="2" type="ORF">SAMN05216490_4727</name>
</gene>
<sequence length="287" mass="32581">MNIALGALIILLLLLPALFFRIGITFWRFSDKTSQAASTFSGELARRNFINILSKLNFSETLFFFSIVPLVQHLISVCVIDWWGREIDFRLLLNIFSSQKDIISDNSLFDKELTSFLWYILWETFFGFLAGLVVTQCFIWFPSLNFMLIGENMYLRLFTGLLLEPSKRAQVDLVLVDVVSETKEVTVIYSGILEKFDTVPDKNELAYITLSGTRRRDLRKNSQVIELANSGVKTTTYENDSGDMIIIPGKYFTIPGSKIANVNVTYIDIQTTTDPNGAPVQVLVPIN</sequence>
<keyword evidence="1" id="KW-1133">Transmembrane helix</keyword>